<organism evidence="2 3">
    <name type="scientific">Alkalitalea saponilacus</name>
    <dbReference type="NCBI Taxonomy" id="889453"/>
    <lineage>
        <taxon>Bacteria</taxon>
        <taxon>Pseudomonadati</taxon>
        <taxon>Bacteroidota</taxon>
        <taxon>Bacteroidia</taxon>
        <taxon>Marinilabiliales</taxon>
        <taxon>Marinilabiliaceae</taxon>
        <taxon>Alkalitalea</taxon>
    </lineage>
</organism>
<keyword evidence="1" id="KW-0812">Transmembrane</keyword>
<dbReference type="EMBL" id="FUYV01000011">
    <property type="protein sequence ID" value="SKC14540.1"/>
    <property type="molecule type" value="Genomic_DNA"/>
</dbReference>
<dbReference type="Pfam" id="PF25589">
    <property type="entry name" value="DUF7935"/>
    <property type="match status" value="1"/>
</dbReference>
<reference evidence="3" key="1">
    <citation type="submission" date="2017-02" db="EMBL/GenBank/DDBJ databases">
        <authorList>
            <person name="Varghese N."/>
            <person name="Submissions S."/>
        </authorList>
    </citation>
    <scope>NUCLEOTIDE SEQUENCE [LARGE SCALE GENOMIC DNA]</scope>
    <source>
        <strain evidence="3">DSM 24412</strain>
    </source>
</reference>
<dbReference type="RefSeq" id="WP_079557765.1">
    <property type="nucleotide sequence ID" value="NZ_CP021904.1"/>
</dbReference>
<protein>
    <submittedName>
        <fullName evidence="2">Uncharacterized protein</fullName>
    </submittedName>
</protein>
<evidence type="ECO:0000313" key="2">
    <source>
        <dbReference type="EMBL" id="SKC14540.1"/>
    </source>
</evidence>
<proteinExistence type="predicted"/>
<dbReference type="OrthoDB" id="1493032at2"/>
<dbReference type="KEGG" id="asx:CDL62_18155"/>
<evidence type="ECO:0000313" key="3">
    <source>
        <dbReference type="Proteomes" id="UP000191055"/>
    </source>
</evidence>
<name>A0A1T5H1Y3_9BACT</name>
<feature type="transmembrane region" description="Helical" evidence="1">
    <location>
        <begin position="6"/>
        <end position="26"/>
    </location>
</feature>
<keyword evidence="1" id="KW-0472">Membrane</keyword>
<evidence type="ECO:0000256" key="1">
    <source>
        <dbReference type="SAM" id="Phobius"/>
    </source>
</evidence>
<dbReference type="Proteomes" id="UP000191055">
    <property type="component" value="Unassembled WGS sequence"/>
</dbReference>
<dbReference type="InterPro" id="IPR057695">
    <property type="entry name" value="DUF7935"/>
</dbReference>
<dbReference type="STRING" id="889453.SAMN03080601_02033"/>
<sequence>MNNTLLIFLPSVIVVVFTLILIYLFMNQENRRRHQEIRVKESSEMFKLRMQAYERLTLLLERLNPESLILREQRHDLSALQFQAHLLKIIRTEFDHNLTMQIYVTIPTWEKVKAAKEGLVRLINTTANNIDKKAPALELGRFLIENTGRDLNLYFNDAIASIRKEMNDLYGK</sequence>
<keyword evidence="3" id="KW-1185">Reference proteome</keyword>
<keyword evidence="1" id="KW-1133">Transmembrane helix</keyword>
<dbReference type="AlphaFoldDB" id="A0A1T5H1Y3"/>
<accession>A0A1T5H1Y3</accession>
<gene>
    <name evidence="2" type="ORF">SAMN03080601_02033</name>
</gene>